<dbReference type="KEGG" id="pcea:J3359_12450"/>
<dbReference type="EMBL" id="CP071869">
    <property type="protein sequence ID" value="QTE21628.1"/>
    <property type="molecule type" value="Genomic_DNA"/>
</dbReference>
<gene>
    <name evidence="9" type="ORF">J3359_12450</name>
</gene>
<evidence type="ECO:0000256" key="7">
    <source>
        <dbReference type="ARBA" id="ARBA00023237"/>
    </source>
</evidence>
<comment type="subcellular location">
    <subcellularLocation>
        <location evidence="1">Cell outer membrane</location>
    </subcellularLocation>
</comment>
<dbReference type="RefSeq" id="WP_208077181.1">
    <property type="nucleotide sequence ID" value="NZ_CP071869.1"/>
</dbReference>
<dbReference type="Proteomes" id="UP000663920">
    <property type="component" value="Chromosome"/>
</dbReference>
<evidence type="ECO:0000256" key="5">
    <source>
        <dbReference type="ARBA" id="ARBA00022692"/>
    </source>
</evidence>
<protein>
    <submittedName>
        <fullName evidence="9">TolC family protein</fullName>
    </submittedName>
</protein>
<dbReference type="GO" id="GO:0015288">
    <property type="term" value="F:porin activity"/>
    <property type="evidence" value="ECO:0007669"/>
    <property type="project" value="TreeGrafter"/>
</dbReference>
<dbReference type="Pfam" id="PF02321">
    <property type="entry name" value="OEP"/>
    <property type="match status" value="2"/>
</dbReference>
<dbReference type="GO" id="GO:0015562">
    <property type="term" value="F:efflux transmembrane transporter activity"/>
    <property type="evidence" value="ECO:0007669"/>
    <property type="project" value="InterPro"/>
</dbReference>
<keyword evidence="6" id="KW-0472">Membrane</keyword>
<dbReference type="GO" id="GO:1990281">
    <property type="term" value="C:efflux pump complex"/>
    <property type="evidence" value="ECO:0007669"/>
    <property type="project" value="TreeGrafter"/>
</dbReference>
<comment type="similarity">
    <text evidence="2">Belongs to the outer membrane factor (OMF) (TC 1.B.17) family.</text>
</comment>
<dbReference type="SUPFAM" id="SSF56954">
    <property type="entry name" value="Outer membrane efflux proteins (OEP)"/>
    <property type="match status" value="1"/>
</dbReference>
<dbReference type="PANTHER" id="PTHR30026:SF20">
    <property type="entry name" value="OUTER MEMBRANE PROTEIN TOLC"/>
    <property type="match status" value="1"/>
</dbReference>
<keyword evidence="3" id="KW-0813">Transport</keyword>
<keyword evidence="4" id="KW-1134">Transmembrane beta strand</keyword>
<keyword evidence="7" id="KW-0998">Cell outer membrane</keyword>
<keyword evidence="8" id="KW-0175">Coiled coil</keyword>
<keyword evidence="5" id="KW-0812">Transmembrane</keyword>
<dbReference type="Gene3D" id="1.20.1600.10">
    <property type="entry name" value="Outer membrane efflux proteins (OEP)"/>
    <property type="match status" value="1"/>
</dbReference>
<dbReference type="GO" id="GO:0009279">
    <property type="term" value="C:cell outer membrane"/>
    <property type="evidence" value="ECO:0007669"/>
    <property type="project" value="UniProtKB-SubCell"/>
</dbReference>
<evidence type="ECO:0000256" key="6">
    <source>
        <dbReference type="ARBA" id="ARBA00023136"/>
    </source>
</evidence>
<evidence type="ECO:0000256" key="2">
    <source>
        <dbReference type="ARBA" id="ARBA00007613"/>
    </source>
</evidence>
<dbReference type="PANTHER" id="PTHR30026">
    <property type="entry name" value="OUTER MEMBRANE PROTEIN TOLC"/>
    <property type="match status" value="1"/>
</dbReference>
<keyword evidence="10" id="KW-1185">Reference proteome</keyword>
<evidence type="ECO:0000313" key="9">
    <source>
        <dbReference type="EMBL" id="QTE21628.1"/>
    </source>
</evidence>
<feature type="coiled-coil region" evidence="8">
    <location>
        <begin position="347"/>
        <end position="404"/>
    </location>
</feature>
<dbReference type="InterPro" id="IPR003423">
    <property type="entry name" value="OMP_efflux"/>
</dbReference>
<dbReference type="AlphaFoldDB" id="A0A975H651"/>
<evidence type="ECO:0000256" key="4">
    <source>
        <dbReference type="ARBA" id="ARBA00022452"/>
    </source>
</evidence>
<accession>A0A975H651</accession>
<name>A0A975H651_9FLAO</name>
<evidence type="ECO:0000256" key="1">
    <source>
        <dbReference type="ARBA" id="ARBA00004442"/>
    </source>
</evidence>
<dbReference type="InterPro" id="IPR051906">
    <property type="entry name" value="TolC-like"/>
</dbReference>
<proteinExistence type="inferred from homology"/>
<organism evidence="9 10">
    <name type="scientific">Polaribacter cellanae</name>
    <dbReference type="NCBI Taxonomy" id="2818493"/>
    <lineage>
        <taxon>Bacteria</taxon>
        <taxon>Pseudomonadati</taxon>
        <taxon>Bacteroidota</taxon>
        <taxon>Flavobacteriia</taxon>
        <taxon>Flavobacteriales</taxon>
        <taxon>Flavobacteriaceae</taxon>
    </lineage>
</organism>
<evidence type="ECO:0000256" key="8">
    <source>
        <dbReference type="SAM" id="Coils"/>
    </source>
</evidence>
<reference evidence="9 10" key="1">
    <citation type="submission" date="2021-03" db="EMBL/GenBank/DDBJ databases">
        <title>Complete genome of Polaribacter_sp.SM13.</title>
        <authorList>
            <person name="Jeong S.W."/>
            <person name="Bae J.W."/>
        </authorList>
    </citation>
    <scope>NUCLEOTIDE SEQUENCE [LARGE SCALE GENOMIC DNA]</scope>
    <source>
        <strain evidence="9 10">SM13</strain>
    </source>
</reference>
<evidence type="ECO:0000256" key="3">
    <source>
        <dbReference type="ARBA" id="ARBA00022448"/>
    </source>
</evidence>
<sequence length="453" mass="50599">MKTNLILFVVLLTSIATFSQKQWTLKECVDYALENNITIKQNKLNVETSELEVINAKGNFLPNLNGSASQSFNFGSFLGQDGARISRNTRGNGFGLSSSTTLFNGFINLNTYKQAKLGVEGSKLDLEQIENDISLNVVNGYLNILFAKENLNAAKIQAEISEKQIESAEKRFNAGAIAKGELLNTQSTAASDLQNVIATQNALDLALLNLAQILQVPAKNFDIFPIDVGTPSETLLYDAADFIYEKALLNRPEIEKAKLNLEQSDLSIEISKGRFFPTLSFGVGLNTSYQTILGEKDVRLIQQPDGSFITQPNGFFTQLDNNLGYNFGLNLSIPIFNRNQTKVNVSKSKINREISETRLQNEKIQLKQTIEKAYLDTRAAAKSYEAAKISLEAQKEAFKNAQERYNYGAITLFDFDLVRTRLVNAESLMIRSKYDYVFKTKVLQFYSGELVLE</sequence>
<evidence type="ECO:0000313" key="10">
    <source>
        <dbReference type="Proteomes" id="UP000663920"/>
    </source>
</evidence>